<dbReference type="CDD" id="cd02440">
    <property type="entry name" value="AdoMet_MTases"/>
    <property type="match status" value="1"/>
</dbReference>
<dbReference type="SUPFAM" id="SSF53335">
    <property type="entry name" value="S-adenosyl-L-methionine-dependent methyltransferases"/>
    <property type="match status" value="1"/>
</dbReference>
<evidence type="ECO:0000313" key="2">
    <source>
        <dbReference type="EMBL" id="KKS02243.1"/>
    </source>
</evidence>
<dbReference type="Proteomes" id="UP000033947">
    <property type="component" value="Unassembled WGS sequence"/>
</dbReference>
<accession>A0A0G0YPH9</accession>
<name>A0A0G0YPH9_UNCKA</name>
<organism evidence="2 3">
    <name type="scientific">candidate division WWE3 bacterium GW2011_GWC2_41_23</name>
    <dbReference type="NCBI Taxonomy" id="1619123"/>
    <lineage>
        <taxon>Bacteria</taxon>
        <taxon>Katanobacteria</taxon>
    </lineage>
</organism>
<proteinExistence type="predicted"/>
<comment type="caution">
    <text evidence="2">The sequence shown here is derived from an EMBL/GenBank/DDBJ whole genome shotgun (WGS) entry which is preliminary data.</text>
</comment>
<protein>
    <submittedName>
        <fullName evidence="2">Methylase involved in ubiquinone/menaquinone biosynthesis</fullName>
    </submittedName>
</protein>
<dbReference type="InterPro" id="IPR013216">
    <property type="entry name" value="Methyltransf_11"/>
</dbReference>
<reference evidence="2 3" key="1">
    <citation type="journal article" date="2015" name="Nature">
        <title>rRNA introns, odd ribosomes, and small enigmatic genomes across a large radiation of phyla.</title>
        <authorList>
            <person name="Brown C.T."/>
            <person name="Hug L.A."/>
            <person name="Thomas B.C."/>
            <person name="Sharon I."/>
            <person name="Castelle C.J."/>
            <person name="Singh A."/>
            <person name="Wilkins M.J."/>
            <person name="Williams K.H."/>
            <person name="Banfield J.F."/>
        </authorList>
    </citation>
    <scope>NUCLEOTIDE SEQUENCE [LARGE SCALE GENOMIC DNA]</scope>
</reference>
<dbReference type="InterPro" id="IPR029063">
    <property type="entry name" value="SAM-dependent_MTases_sf"/>
</dbReference>
<dbReference type="AlphaFoldDB" id="A0A0G0YPH9"/>
<evidence type="ECO:0000259" key="1">
    <source>
        <dbReference type="Pfam" id="PF08241"/>
    </source>
</evidence>
<feature type="domain" description="Methyltransferase type 11" evidence="1">
    <location>
        <begin position="144"/>
        <end position="237"/>
    </location>
</feature>
<dbReference type="GO" id="GO:0032259">
    <property type="term" value="P:methylation"/>
    <property type="evidence" value="ECO:0007669"/>
    <property type="project" value="UniProtKB-KW"/>
</dbReference>
<keyword evidence="2" id="KW-0830">Ubiquinone</keyword>
<evidence type="ECO:0000313" key="3">
    <source>
        <dbReference type="Proteomes" id="UP000033947"/>
    </source>
</evidence>
<dbReference type="Gene3D" id="3.40.50.150">
    <property type="entry name" value="Vaccinia Virus protein VP39"/>
    <property type="match status" value="1"/>
</dbReference>
<keyword evidence="2" id="KW-0808">Transferase</keyword>
<dbReference type="GO" id="GO:0008757">
    <property type="term" value="F:S-adenosylmethionine-dependent methyltransferase activity"/>
    <property type="evidence" value="ECO:0007669"/>
    <property type="project" value="InterPro"/>
</dbReference>
<dbReference type="EMBL" id="LCBB01000016">
    <property type="protein sequence ID" value="KKS02243.1"/>
    <property type="molecule type" value="Genomic_DNA"/>
</dbReference>
<sequence>MNITHFKYLSDPIDDSELTLRVFKKNGDEIHDGLLVGKKSWYPVIGGIPRMLVGQSKNELLQRKKAFLGTYRNKFDKKIVNEWNAAIKDIKNQSEFEKHQQKTADSFAYEWKNIYQENNYEKNNFYHFLSPFVKEKDLKGKITIDIGCGSGRFTKWAALAGAKVAFGADLGDSVEVAYEMTKNYKNVGIVQADIYFMPFNKGINFAYSIGVLHHLPQPKQGFLNLIKMLNEKGKILIWVYSRRHNIRALYFYEPLRTVCRHIPKPVLFKLCYIPAFIVHLWNILCKSLKLKNMPFSYYENFSFNMKLNDSFDVLATPKSNYYFSEEIEEWFHEAKLKNINSFEHPEAGITCIGTNDGD</sequence>
<gene>
    <name evidence="2" type="ORF">UU55_C0016G0004</name>
</gene>
<dbReference type="Pfam" id="PF08241">
    <property type="entry name" value="Methyltransf_11"/>
    <property type="match status" value="1"/>
</dbReference>
<keyword evidence="2" id="KW-0489">Methyltransferase</keyword>